<dbReference type="AlphaFoldDB" id="A0A8C0WQP7"/>
<proteinExistence type="predicted"/>
<dbReference type="Pfam" id="PF00248">
    <property type="entry name" value="Aldo_ket_red"/>
    <property type="match status" value="1"/>
</dbReference>
<evidence type="ECO:0000256" key="1">
    <source>
        <dbReference type="ARBA" id="ARBA00022857"/>
    </source>
</evidence>
<keyword evidence="2" id="KW-0560">Oxidoreductase</keyword>
<evidence type="ECO:0000256" key="2">
    <source>
        <dbReference type="ARBA" id="ARBA00023002"/>
    </source>
</evidence>
<name>A0A8C0WQP7_CASCN</name>
<reference evidence="4" key="1">
    <citation type="submission" date="2023-09" db="UniProtKB">
        <authorList>
            <consortium name="Ensembl"/>
        </authorList>
    </citation>
    <scope>IDENTIFICATION</scope>
</reference>
<sequence>MNSKHQCVQLNDGHFIPVLGFGTYTVKEVTTIIHQLAIDAGFHHIDSGYIYKNEEELGLIKRNKITDGTVKREDIFYTSKVIYLYVPLGCPTLIAGS</sequence>
<dbReference type="InterPro" id="IPR023210">
    <property type="entry name" value="NADP_OxRdtase_dom"/>
</dbReference>
<dbReference type="Ensembl" id="ENSCCNT00000020268.1">
    <property type="protein sequence ID" value="ENSCCNP00000015517.1"/>
    <property type="gene ID" value="ENSCCNG00000015910.1"/>
</dbReference>
<organism evidence="4">
    <name type="scientific">Castor canadensis</name>
    <name type="common">American beaver</name>
    <dbReference type="NCBI Taxonomy" id="51338"/>
    <lineage>
        <taxon>Eukaryota</taxon>
        <taxon>Metazoa</taxon>
        <taxon>Chordata</taxon>
        <taxon>Craniata</taxon>
        <taxon>Vertebrata</taxon>
        <taxon>Euteleostomi</taxon>
        <taxon>Mammalia</taxon>
        <taxon>Eutheria</taxon>
        <taxon>Euarchontoglires</taxon>
        <taxon>Glires</taxon>
        <taxon>Rodentia</taxon>
        <taxon>Castorimorpha</taxon>
        <taxon>Castoridae</taxon>
        <taxon>Castor</taxon>
    </lineage>
</organism>
<feature type="domain" description="NADP-dependent oxidoreductase" evidence="3">
    <location>
        <begin position="27"/>
        <end position="81"/>
    </location>
</feature>
<evidence type="ECO:0000259" key="3">
    <source>
        <dbReference type="Pfam" id="PF00248"/>
    </source>
</evidence>
<keyword evidence="1" id="KW-0521">NADP</keyword>
<dbReference type="SUPFAM" id="SSF51430">
    <property type="entry name" value="NAD(P)-linked oxidoreductase"/>
    <property type="match status" value="1"/>
</dbReference>
<dbReference type="PANTHER" id="PTHR11732">
    <property type="entry name" value="ALDO/KETO REDUCTASE"/>
    <property type="match status" value="1"/>
</dbReference>
<protein>
    <recommendedName>
        <fullName evidence="3">NADP-dependent oxidoreductase domain-containing protein</fullName>
    </recommendedName>
</protein>
<accession>A0A8C0WQP7</accession>
<dbReference type="Gene3D" id="3.20.20.100">
    <property type="entry name" value="NADP-dependent oxidoreductase domain"/>
    <property type="match status" value="1"/>
</dbReference>
<dbReference type="InterPro" id="IPR020471">
    <property type="entry name" value="AKR"/>
</dbReference>
<dbReference type="InterPro" id="IPR036812">
    <property type="entry name" value="NAD(P)_OxRdtase_dom_sf"/>
</dbReference>
<dbReference type="GO" id="GO:0016491">
    <property type="term" value="F:oxidoreductase activity"/>
    <property type="evidence" value="ECO:0007669"/>
    <property type="project" value="UniProtKB-KW"/>
</dbReference>
<evidence type="ECO:0000313" key="4">
    <source>
        <dbReference type="Ensembl" id="ENSCCNP00000015517.1"/>
    </source>
</evidence>